<keyword evidence="1" id="KW-0732">Signal</keyword>
<evidence type="ECO:0000256" key="2">
    <source>
        <dbReference type="ARBA" id="ARBA00023157"/>
    </source>
</evidence>
<dbReference type="Gene3D" id="2.60.120.200">
    <property type="match status" value="1"/>
</dbReference>
<gene>
    <name evidence="4" type="ORF">KSZ_74830</name>
</gene>
<evidence type="ECO:0000313" key="4">
    <source>
        <dbReference type="EMBL" id="GHO89477.1"/>
    </source>
</evidence>
<keyword evidence="2" id="KW-1015">Disulfide bond</keyword>
<sequence>MYADIGNPDNLQITNQITLQAWIKPTAYDGLRNIIVHGYSSAPEGEVYLRIANGQYQVGSWNGEDHVAVYPMPLSDLGRWVYLCGVYDGTQWTLYRNGQVVKVSKDTTGAVQVQASWAIGARGGGGERFFSGSLRRIALWKTARTAQQVMNDMLSSPSQDDPDLAVYWPLDDGRSPLPPDPAKPSDTAGAIGQDLKIATVMGATTSPWFEPQSLAPLMMLPQTPLLVFTTPAQQMAYTIIGSQISDNGPVPGNDVRRTYVNLNNFGDFPTWSGRLLQVDNPLIGVTLEDWKSEDWTVVRNTLAAELDNVHKVWQLYNHTNDLLNQLLKIQGDVLKAVADKLNAALTAAPAASDSSGTWLSIILGDALAILSVVPEARVGQMALLAGSDIVGLLPSVTNNQSTISSLDPSLSQQIKDQLNAAYQTLLTLNGQRINRILMDGLLLPIVGRLAQTVWSWQATDFGKLPDLVKDKYRLSFYQKLIPTQYVVSEWMNHVTDKPIIYPLDAHPFSGTPPQAYWVAPDVQKQYGFGSYNLYIIHTPGDPYGGTDWHGYPGITRRSSTPINPANYPSEDITQELFETLGVSQADFFTCTNGWEGTSFTAQEIHVGFVDPVTIGQYPI</sequence>
<comment type="caution">
    <text evidence="4">The sequence shown here is derived from an EMBL/GenBank/DDBJ whole genome shotgun (WGS) entry which is preliminary data.</text>
</comment>
<protein>
    <recommendedName>
        <fullName evidence="3">LamG-like jellyroll fold domain-containing protein</fullName>
    </recommendedName>
</protein>
<dbReference type="Pfam" id="PF13385">
    <property type="entry name" value="Laminin_G_3"/>
    <property type="match status" value="1"/>
</dbReference>
<dbReference type="InterPro" id="IPR013320">
    <property type="entry name" value="ConA-like_dom_sf"/>
</dbReference>
<evidence type="ECO:0000313" key="5">
    <source>
        <dbReference type="Proteomes" id="UP000635565"/>
    </source>
</evidence>
<dbReference type="RefSeq" id="WP_201367017.1">
    <property type="nucleotide sequence ID" value="NZ_BNJJ01000037.1"/>
</dbReference>
<accession>A0ABQ3VT69</accession>
<name>A0ABQ3VT69_9CHLR</name>
<dbReference type="Proteomes" id="UP000635565">
    <property type="component" value="Unassembled WGS sequence"/>
</dbReference>
<organism evidence="4 5">
    <name type="scientific">Dictyobacter formicarum</name>
    <dbReference type="NCBI Taxonomy" id="2778368"/>
    <lineage>
        <taxon>Bacteria</taxon>
        <taxon>Bacillati</taxon>
        <taxon>Chloroflexota</taxon>
        <taxon>Ktedonobacteria</taxon>
        <taxon>Ktedonobacterales</taxon>
        <taxon>Dictyobacteraceae</taxon>
        <taxon>Dictyobacter</taxon>
    </lineage>
</organism>
<dbReference type="SUPFAM" id="SSF49899">
    <property type="entry name" value="Concanavalin A-like lectins/glucanases"/>
    <property type="match status" value="1"/>
</dbReference>
<dbReference type="EMBL" id="BNJJ01000037">
    <property type="protein sequence ID" value="GHO89477.1"/>
    <property type="molecule type" value="Genomic_DNA"/>
</dbReference>
<evidence type="ECO:0000256" key="1">
    <source>
        <dbReference type="ARBA" id="ARBA00022729"/>
    </source>
</evidence>
<evidence type="ECO:0000259" key="3">
    <source>
        <dbReference type="SMART" id="SM00560"/>
    </source>
</evidence>
<feature type="domain" description="LamG-like jellyroll fold" evidence="3">
    <location>
        <begin position="15"/>
        <end position="147"/>
    </location>
</feature>
<keyword evidence="5" id="KW-1185">Reference proteome</keyword>
<proteinExistence type="predicted"/>
<reference evidence="4 5" key="1">
    <citation type="journal article" date="2021" name="Int. J. Syst. Evol. Microbiol.">
        <title>Reticulibacter mediterranei gen. nov., sp. nov., within the new family Reticulibacteraceae fam. nov., and Ktedonospora formicarum gen. nov., sp. nov., Ktedonobacter robiniae sp. nov., Dictyobacter formicarum sp. nov. and Dictyobacter arantiisoli sp. nov., belonging to the class Ktedonobacteria.</title>
        <authorList>
            <person name="Yabe S."/>
            <person name="Zheng Y."/>
            <person name="Wang C.M."/>
            <person name="Sakai Y."/>
            <person name="Abe K."/>
            <person name="Yokota A."/>
            <person name="Donadio S."/>
            <person name="Cavaletti L."/>
            <person name="Monciardini P."/>
        </authorList>
    </citation>
    <scope>NUCLEOTIDE SEQUENCE [LARGE SCALE GENOMIC DNA]</scope>
    <source>
        <strain evidence="4 5">SOSP1-9</strain>
    </source>
</reference>
<dbReference type="SMART" id="SM00560">
    <property type="entry name" value="LamGL"/>
    <property type="match status" value="1"/>
</dbReference>
<dbReference type="InterPro" id="IPR006558">
    <property type="entry name" value="LamG-like"/>
</dbReference>